<sequence length="51" mass="5335">MANNAPQADCTFLSACHTAVGDEQTLDEVIHLAAGLQFSGFKSAIGTLRGR</sequence>
<dbReference type="GeneID" id="64657056"/>
<evidence type="ECO:0000259" key="1">
    <source>
        <dbReference type="Pfam" id="PF12770"/>
    </source>
</evidence>
<dbReference type="RefSeq" id="XP_041221088.1">
    <property type="nucleotide sequence ID" value="XM_041362758.1"/>
</dbReference>
<dbReference type="AlphaFoldDB" id="A0AAD4HGD1"/>
<dbReference type="Proteomes" id="UP001195769">
    <property type="component" value="Unassembled WGS sequence"/>
</dbReference>
<evidence type="ECO:0000313" key="3">
    <source>
        <dbReference type="Proteomes" id="UP001195769"/>
    </source>
</evidence>
<accession>A0AAD4HGD1</accession>
<proteinExistence type="predicted"/>
<reference evidence="2" key="1">
    <citation type="journal article" date="2020" name="New Phytol.">
        <title>Comparative genomics reveals dynamic genome evolution in host specialist ectomycorrhizal fungi.</title>
        <authorList>
            <person name="Lofgren L.A."/>
            <person name="Nguyen N.H."/>
            <person name="Vilgalys R."/>
            <person name="Ruytinx J."/>
            <person name="Liao H.L."/>
            <person name="Branco S."/>
            <person name="Kuo A."/>
            <person name="LaButti K."/>
            <person name="Lipzen A."/>
            <person name="Andreopoulos W."/>
            <person name="Pangilinan J."/>
            <person name="Riley R."/>
            <person name="Hundley H."/>
            <person name="Na H."/>
            <person name="Barry K."/>
            <person name="Grigoriev I.V."/>
            <person name="Stajich J.E."/>
            <person name="Kennedy P.G."/>
        </authorList>
    </citation>
    <scope>NUCLEOTIDE SEQUENCE</scope>
    <source>
        <strain evidence="2">FC203</strain>
    </source>
</reference>
<dbReference type="EMBL" id="JABBWK010000065">
    <property type="protein sequence ID" value="KAG1895512.1"/>
    <property type="molecule type" value="Genomic_DNA"/>
</dbReference>
<dbReference type="Pfam" id="PF12770">
    <property type="entry name" value="CHAT"/>
    <property type="match status" value="1"/>
</dbReference>
<gene>
    <name evidence="2" type="ORF">F5891DRAFT_1057828</name>
</gene>
<keyword evidence="3" id="KW-1185">Reference proteome</keyword>
<organism evidence="2 3">
    <name type="scientific">Suillus fuscotomentosus</name>
    <dbReference type="NCBI Taxonomy" id="1912939"/>
    <lineage>
        <taxon>Eukaryota</taxon>
        <taxon>Fungi</taxon>
        <taxon>Dikarya</taxon>
        <taxon>Basidiomycota</taxon>
        <taxon>Agaricomycotina</taxon>
        <taxon>Agaricomycetes</taxon>
        <taxon>Agaricomycetidae</taxon>
        <taxon>Boletales</taxon>
        <taxon>Suillineae</taxon>
        <taxon>Suillaceae</taxon>
        <taxon>Suillus</taxon>
    </lineage>
</organism>
<protein>
    <recommendedName>
        <fullName evidence="1">CHAT domain-containing protein</fullName>
    </recommendedName>
</protein>
<feature type="domain" description="CHAT" evidence="1">
    <location>
        <begin position="7"/>
        <end position="48"/>
    </location>
</feature>
<comment type="caution">
    <text evidence="2">The sequence shown here is derived from an EMBL/GenBank/DDBJ whole genome shotgun (WGS) entry which is preliminary data.</text>
</comment>
<evidence type="ECO:0000313" key="2">
    <source>
        <dbReference type="EMBL" id="KAG1895512.1"/>
    </source>
</evidence>
<name>A0AAD4HGD1_9AGAM</name>
<dbReference type="InterPro" id="IPR024983">
    <property type="entry name" value="CHAT_dom"/>
</dbReference>